<feature type="transmembrane region" description="Helical" evidence="1">
    <location>
        <begin position="138"/>
        <end position="159"/>
    </location>
</feature>
<keyword evidence="3" id="KW-1185">Reference proteome</keyword>
<evidence type="ECO:0000313" key="2">
    <source>
        <dbReference type="EMBL" id="NEG78815.1"/>
    </source>
</evidence>
<feature type="transmembrane region" description="Helical" evidence="1">
    <location>
        <begin position="180"/>
        <end position="199"/>
    </location>
</feature>
<feature type="transmembrane region" description="Helical" evidence="1">
    <location>
        <begin position="108"/>
        <end position="126"/>
    </location>
</feature>
<sequence length="229" mass="24680">MNIFAKAGQAIRRFVAYDSPVSQTVLTVWGVFVTAVCAWLFLLPQLAFELLVGWQSTHLALWLGTLSLITVGPMLRGLLTASTAILAEKGYPSHLARGFFDAIRKAPRALWALWAISFPVGLFVAYDVALAAGSAARMVPAIVLGVLMALLLAAAGVLAQPSWSVVELVTASLTAMARRVWLPLTWLFLLAICLLLTRIPLLGPTVALFVPALWGLGVALVNGMWRFGR</sequence>
<dbReference type="AlphaFoldDB" id="A0A7K3TI86"/>
<feature type="transmembrane region" description="Helical" evidence="1">
    <location>
        <begin position="205"/>
        <end position="225"/>
    </location>
</feature>
<dbReference type="OrthoDB" id="5068446at2"/>
<evidence type="ECO:0008006" key="4">
    <source>
        <dbReference type="Google" id="ProtNLM"/>
    </source>
</evidence>
<accession>A0A7K3TI86</accession>
<organism evidence="2 3">
    <name type="scientific">Bifidobacterium avesanii</name>
    <dbReference type="NCBI Taxonomy" id="1798157"/>
    <lineage>
        <taxon>Bacteria</taxon>
        <taxon>Bacillati</taxon>
        <taxon>Actinomycetota</taxon>
        <taxon>Actinomycetes</taxon>
        <taxon>Bifidobacteriales</taxon>
        <taxon>Bifidobacteriaceae</taxon>
        <taxon>Bifidobacterium</taxon>
    </lineage>
</organism>
<keyword evidence="1" id="KW-1133">Transmembrane helix</keyword>
<dbReference type="Proteomes" id="UP000469763">
    <property type="component" value="Unassembled WGS sequence"/>
</dbReference>
<gene>
    <name evidence="2" type="ORF">GFD22_07505</name>
</gene>
<proteinExistence type="predicted"/>
<protein>
    <recommendedName>
        <fullName evidence="4">DUF624 domain-containing protein</fullName>
    </recommendedName>
</protein>
<name>A0A7K3TI86_9BIFI</name>
<feature type="transmembrane region" description="Helical" evidence="1">
    <location>
        <begin position="62"/>
        <end position="87"/>
    </location>
</feature>
<dbReference type="EMBL" id="WHZY01000010">
    <property type="protein sequence ID" value="NEG78815.1"/>
    <property type="molecule type" value="Genomic_DNA"/>
</dbReference>
<keyword evidence="1" id="KW-0472">Membrane</keyword>
<dbReference type="RefSeq" id="WP_152350585.1">
    <property type="nucleotide sequence ID" value="NZ_WBSN01000010.1"/>
</dbReference>
<reference evidence="2 3" key="1">
    <citation type="submission" date="2019-10" db="EMBL/GenBank/DDBJ databases">
        <title>Bifidobacterium from non-human primates.</title>
        <authorList>
            <person name="Modesto M."/>
        </authorList>
    </citation>
    <scope>NUCLEOTIDE SEQUENCE [LARGE SCALE GENOMIC DNA]</scope>
    <source>
        <strain evidence="2 3">TREC</strain>
    </source>
</reference>
<evidence type="ECO:0000313" key="3">
    <source>
        <dbReference type="Proteomes" id="UP000469763"/>
    </source>
</evidence>
<keyword evidence="1" id="KW-0812">Transmembrane</keyword>
<feature type="transmembrane region" description="Helical" evidence="1">
    <location>
        <begin position="21"/>
        <end position="42"/>
    </location>
</feature>
<evidence type="ECO:0000256" key="1">
    <source>
        <dbReference type="SAM" id="Phobius"/>
    </source>
</evidence>
<comment type="caution">
    <text evidence="2">The sequence shown here is derived from an EMBL/GenBank/DDBJ whole genome shotgun (WGS) entry which is preliminary data.</text>
</comment>